<gene>
    <name evidence="2" type="ORF">CLV42_10821</name>
</gene>
<reference evidence="2 3" key="1">
    <citation type="submission" date="2018-03" db="EMBL/GenBank/DDBJ databases">
        <title>Genomic Encyclopedia of Archaeal and Bacterial Type Strains, Phase II (KMG-II): from individual species to whole genera.</title>
        <authorList>
            <person name="Goeker M."/>
        </authorList>
    </citation>
    <scope>NUCLEOTIDE SEQUENCE [LARGE SCALE GENOMIC DNA]</scope>
    <source>
        <strain evidence="2 3">DSM 18107</strain>
    </source>
</reference>
<dbReference type="RefSeq" id="WP_106603574.1">
    <property type="nucleotide sequence ID" value="NZ_PYGK01000008.1"/>
</dbReference>
<dbReference type="Pfam" id="PF13521">
    <property type="entry name" value="AAA_28"/>
    <property type="match status" value="1"/>
</dbReference>
<dbReference type="Proteomes" id="UP000240978">
    <property type="component" value="Unassembled WGS sequence"/>
</dbReference>
<protein>
    <submittedName>
        <fullName evidence="2">AAA domain-containing protein</fullName>
    </submittedName>
</protein>
<dbReference type="AlphaFoldDB" id="A0A2P8G298"/>
<accession>A0A2P8G298</accession>
<dbReference type="Gene3D" id="3.40.50.300">
    <property type="entry name" value="P-loop containing nucleotide triphosphate hydrolases"/>
    <property type="match status" value="1"/>
</dbReference>
<name>A0A2P8G298_9BACT</name>
<keyword evidence="3" id="KW-1185">Reference proteome</keyword>
<feature type="domain" description="NadR/Ttd14 AAA" evidence="1">
    <location>
        <begin position="2"/>
        <end position="157"/>
    </location>
</feature>
<dbReference type="InterPro" id="IPR027417">
    <property type="entry name" value="P-loop_NTPase"/>
</dbReference>
<evidence type="ECO:0000313" key="3">
    <source>
        <dbReference type="Proteomes" id="UP000240978"/>
    </source>
</evidence>
<evidence type="ECO:0000259" key="1">
    <source>
        <dbReference type="Pfam" id="PF13521"/>
    </source>
</evidence>
<proteinExistence type="predicted"/>
<comment type="caution">
    <text evidence="2">The sequence shown here is derived from an EMBL/GenBank/DDBJ whole genome shotgun (WGS) entry which is preliminary data.</text>
</comment>
<evidence type="ECO:0000313" key="2">
    <source>
        <dbReference type="EMBL" id="PSL28102.1"/>
    </source>
</evidence>
<dbReference type="SUPFAM" id="SSF52540">
    <property type="entry name" value="P-loop containing nucleoside triphosphate hydrolases"/>
    <property type="match status" value="1"/>
</dbReference>
<dbReference type="InterPro" id="IPR038727">
    <property type="entry name" value="NadR/Ttd14_AAA_dom"/>
</dbReference>
<dbReference type="OrthoDB" id="7351510at2"/>
<sequence length="170" mass="19490">MKIAVIGAHKVGKTTLAEELLEYLPGYTLNIEPYHALEESGYVFSEIPDVHDFIKQFECSVKQISKSGENIIFDRCPIDILAYVHAIDEARNIEQLFETAQTVITAIDLLVFVPIEEPDLISCQKSDLPKLRYRVNDILNDWIWDLDIKTIEVNGTLLNRRDQIINKIAF</sequence>
<dbReference type="EMBL" id="PYGK01000008">
    <property type="protein sequence ID" value="PSL28102.1"/>
    <property type="molecule type" value="Genomic_DNA"/>
</dbReference>
<organism evidence="2 3">
    <name type="scientific">Chitinophaga ginsengisoli</name>
    <dbReference type="NCBI Taxonomy" id="363837"/>
    <lineage>
        <taxon>Bacteria</taxon>
        <taxon>Pseudomonadati</taxon>
        <taxon>Bacteroidota</taxon>
        <taxon>Chitinophagia</taxon>
        <taxon>Chitinophagales</taxon>
        <taxon>Chitinophagaceae</taxon>
        <taxon>Chitinophaga</taxon>
    </lineage>
</organism>